<sequence length="91" mass="10317">MFRPHLRGVQTVPITKLGRVPACTAHRRGQHRWEVAAVVHVAVLDTTPPSVRVHCKRCEVTLDADIRRILRPLLPKNRRRAAHAAKKGTHQ</sequence>
<dbReference type="Proteomes" id="UP000034098">
    <property type="component" value="Unassembled WGS sequence"/>
</dbReference>
<evidence type="ECO:0000313" key="1">
    <source>
        <dbReference type="EMBL" id="KJL45576.1"/>
    </source>
</evidence>
<dbReference type="AlphaFoldDB" id="A0A0M2HG01"/>
<dbReference type="EMBL" id="JYJA01000015">
    <property type="protein sequence ID" value="KJL45576.1"/>
    <property type="molecule type" value="Genomic_DNA"/>
</dbReference>
<organism evidence="1 2">
    <name type="scientific">Microbacterium trichothecenolyticum</name>
    <name type="common">Aureobacterium trichothecenolyticum</name>
    <dbReference type="NCBI Taxonomy" id="69370"/>
    <lineage>
        <taxon>Bacteria</taxon>
        <taxon>Bacillati</taxon>
        <taxon>Actinomycetota</taxon>
        <taxon>Actinomycetes</taxon>
        <taxon>Micrococcales</taxon>
        <taxon>Microbacteriaceae</taxon>
        <taxon>Microbacterium</taxon>
    </lineage>
</organism>
<dbReference type="RefSeq" id="WP_169748662.1">
    <property type="nucleotide sequence ID" value="NZ_JYJA01000015.1"/>
</dbReference>
<dbReference type="PATRIC" id="fig|69370.6.peg.133"/>
<protein>
    <submittedName>
        <fullName evidence="1">Uncharacterized protein</fullName>
    </submittedName>
</protein>
<gene>
    <name evidence="1" type="ORF">RS82_00128</name>
</gene>
<accession>A0A0M2HG01</accession>
<evidence type="ECO:0000313" key="2">
    <source>
        <dbReference type="Proteomes" id="UP000034098"/>
    </source>
</evidence>
<keyword evidence="2" id="KW-1185">Reference proteome</keyword>
<comment type="caution">
    <text evidence="1">The sequence shown here is derived from an EMBL/GenBank/DDBJ whole genome shotgun (WGS) entry which is preliminary data.</text>
</comment>
<proteinExistence type="predicted"/>
<reference evidence="1 2" key="1">
    <citation type="submission" date="2015-02" db="EMBL/GenBank/DDBJ databases">
        <title>Draft genome sequences of ten Microbacterium spp. with emphasis on heavy metal contaminated environments.</title>
        <authorList>
            <person name="Corretto E."/>
        </authorList>
    </citation>
    <scope>NUCLEOTIDE SEQUENCE [LARGE SCALE GENOMIC DNA]</scope>
    <source>
        <strain evidence="1 2">DSM 8608</strain>
    </source>
</reference>
<name>A0A0M2HG01_MICTR</name>